<feature type="domain" description="DHHA1" evidence="7">
    <location>
        <begin position="344"/>
        <end position="428"/>
    </location>
</feature>
<dbReference type="InterPro" id="IPR004610">
    <property type="entry name" value="RecJ"/>
</dbReference>
<feature type="domain" description="DDH" evidence="6">
    <location>
        <begin position="71"/>
        <end position="197"/>
    </location>
</feature>
<dbReference type="GO" id="GO:0008409">
    <property type="term" value="F:5'-3' exonuclease activity"/>
    <property type="evidence" value="ECO:0007669"/>
    <property type="project" value="InterPro"/>
</dbReference>
<dbReference type="Pfam" id="PF17768">
    <property type="entry name" value="RecJ_OB"/>
    <property type="match status" value="1"/>
</dbReference>
<evidence type="ECO:0000259" key="7">
    <source>
        <dbReference type="Pfam" id="PF02272"/>
    </source>
</evidence>
<evidence type="ECO:0000256" key="1">
    <source>
        <dbReference type="ARBA" id="ARBA00005915"/>
    </source>
</evidence>
<evidence type="ECO:0000256" key="2">
    <source>
        <dbReference type="ARBA" id="ARBA00019841"/>
    </source>
</evidence>
<protein>
    <recommendedName>
        <fullName evidence="2">Single-stranded-DNA-specific exonuclease RecJ</fullName>
    </recommendedName>
</protein>
<evidence type="ECO:0000313" key="9">
    <source>
        <dbReference type="EMBL" id="OGY09035.1"/>
    </source>
</evidence>
<dbReference type="SUPFAM" id="SSF64182">
    <property type="entry name" value="DHH phosphoesterases"/>
    <property type="match status" value="1"/>
</dbReference>
<dbReference type="GO" id="GO:0006281">
    <property type="term" value="P:DNA repair"/>
    <property type="evidence" value="ECO:0007669"/>
    <property type="project" value="InterPro"/>
</dbReference>
<dbReference type="PANTHER" id="PTHR30255:SF2">
    <property type="entry name" value="SINGLE-STRANDED-DNA-SPECIFIC EXONUCLEASE RECJ"/>
    <property type="match status" value="1"/>
</dbReference>
<dbReference type="InterPro" id="IPR003156">
    <property type="entry name" value="DHHA1_dom"/>
</dbReference>
<dbReference type="GO" id="GO:0003676">
    <property type="term" value="F:nucleic acid binding"/>
    <property type="evidence" value="ECO:0007669"/>
    <property type="project" value="InterPro"/>
</dbReference>
<gene>
    <name evidence="9" type="ORF">A2782_00925</name>
</gene>
<accession>A0A1G1V111</accession>
<dbReference type="AlphaFoldDB" id="A0A1G1V111"/>
<dbReference type="EMBL" id="MHBW01000017">
    <property type="protein sequence ID" value="OGY09035.1"/>
    <property type="molecule type" value="Genomic_DNA"/>
</dbReference>
<dbReference type="Gene3D" id="2.40.50.460">
    <property type="match status" value="1"/>
</dbReference>
<organism evidence="9 10">
    <name type="scientific">Candidatus Blackburnbacteria bacterium RIFCSPHIGHO2_01_FULL_43_15b</name>
    <dbReference type="NCBI Taxonomy" id="1797513"/>
    <lineage>
        <taxon>Bacteria</taxon>
        <taxon>Candidatus Blackburniibacteriota</taxon>
    </lineage>
</organism>
<dbReference type="InterPro" id="IPR001667">
    <property type="entry name" value="DDH_dom"/>
</dbReference>
<evidence type="ECO:0000256" key="3">
    <source>
        <dbReference type="ARBA" id="ARBA00022722"/>
    </source>
</evidence>
<proteinExistence type="inferred from homology"/>
<dbReference type="InterPro" id="IPR041122">
    <property type="entry name" value="RecJ_OB"/>
</dbReference>
<evidence type="ECO:0000256" key="4">
    <source>
        <dbReference type="ARBA" id="ARBA00022801"/>
    </source>
</evidence>
<dbReference type="Proteomes" id="UP000177967">
    <property type="component" value="Unassembled WGS sequence"/>
</dbReference>
<comment type="caution">
    <text evidence="9">The sequence shown here is derived from an EMBL/GenBank/DDBJ whole genome shotgun (WGS) entry which is preliminary data.</text>
</comment>
<keyword evidence="4" id="KW-0378">Hydrolase</keyword>
<dbReference type="InterPro" id="IPR051673">
    <property type="entry name" value="SSDNA_exonuclease_RecJ"/>
</dbReference>
<evidence type="ECO:0000259" key="6">
    <source>
        <dbReference type="Pfam" id="PF01368"/>
    </source>
</evidence>
<keyword evidence="5 9" id="KW-0269">Exonuclease</keyword>
<dbReference type="Gene3D" id="3.90.1640.30">
    <property type="match status" value="1"/>
</dbReference>
<feature type="domain" description="RecJ OB" evidence="8">
    <location>
        <begin position="448"/>
        <end position="554"/>
    </location>
</feature>
<dbReference type="Pfam" id="PF01368">
    <property type="entry name" value="DHH"/>
    <property type="match status" value="1"/>
</dbReference>
<name>A0A1G1V111_9BACT</name>
<dbReference type="InterPro" id="IPR038763">
    <property type="entry name" value="DHH_sf"/>
</dbReference>
<dbReference type="GO" id="GO:0006310">
    <property type="term" value="P:DNA recombination"/>
    <property type="evidence" value="ECO:0007669"/>
    <property type="project" value="InterPro"/>
</dbReference>
<evidence type="ECO:0000259" key="8">
    <source>
        <dbReference type="Pfam" id="PF17768"/>
    </source>
</evidence>
<dbReference type="STRING" id="1797513.A2782_00925"/>
<dbReference type="Pfam" id="PF02272">
    <property type="entry name" value="DHHA1"/>
    <property type="match status" value="1"/>
</dbReference>
<comment type="similarity">
    <text evidence="1">Belongs to the RecJ family.</text>
</comment>
<evidence type="ECO:0000313" key="10">
    <source>
        <dbReference type="Proteomes" id="UP000177967"/>
    </source>
</evidence>
<evidence type="ECO:0000256" key="5">
    <source>
        <dbReference type="ARBA" id="ARBA00022839"/>
    </source>
</evidence>
<sequence length="558" mass="61844">MTQNRKHKAQSIDEIIKILLENRGIKTKEQKKEFFSPPDPNRLIPKEVGIDFLQLEKAVERIEKAIKKKEKIIVYGDYDVDGVCASAILWETLRSLGANTIPYIPSRFTEGYGLNIESIKKLKEGDSNISLIVTVDNGIVAHEKVDFAKSLGVDVIITDHHIPGATLPNAYAIVHTTQMSGAAVAWFLAKSLVEEVTGHVLGSSHPSQSLNDHLGLAALGTVADVLPLVGHNRSIVVYGLRALRKTSRIGIRALCKEAGIEQNDIDTFHIGFVIAPRMNAMGRLEHAMDSLRLLCTNDKEKATTLAYNLGKTNKTRQEKTESIFEHIQENFESIWNQKLPGILLAAHETYEEGVVGIVAGRLVEKYYRPSIVVCKGEEISKASARSINGIDIIQVIREVGDGILLNVGGHPMAAGFSLLTAKLGDFGKKLSLYSSKFTDHDFVKETRVDCEIDFSLLTNTLCKKLLEFAPFGFGNPTPIFITRNVQIDDVRLMGKDKNHLKLLLTQEGFGTMNAVGFRMGELYSSLSPDLSVDVVYSLEENIWNNHKSLQLKLKNICI</sequence>
<dbReference type="PANTHER" id="PTHR30255">
    <property type="entry name" value="SINGLE-STRANDED-DNA-SPECIFIC EXONUCLEASE RECJ"/>
    <property type="match status" value="1"/>
</dbReference>
<keyword evidence="3" id="KW-0540">Nuclease</keyword>
<reference evidence="9 10" key="1">
    <citation type="journal article" date="2016" name="Nat. Commun.">
        <title>Thousands of microbial genomes shed light on interconnected biogeochemical processes in an aquifer system.</title>
        <authorList>
            <person name="Anantharaman K."/>
            <person name="Brown C.T."/>
            <person name="Hug L.A."/>
            <person name="Sharon I."/>
            <person name="Castelle C.J."/>
            <person name="Probst A.J."/>
            <person name="Thomas B.C."/>
            <person name="Singh A."/>
            <person name="Wilkins M.J."/>
            <person name="Karaoz U."/>
            <person name="Brodie E.L."/>
            <person name="Williams K.H."/>
            <person name="Hubbard S.S."/>
            <person name="Banfield J.F."/>
        </authorList>
    </citation>
    <scope>NUCLEOTIDE SEQUENCE [LARGE SCALE GENOMIC DNA]</scope>
</reference>
<dbReference type="NCBIfam" id="TIGR00644">
    <property type="entry name" value="recJ"/>
    <property type="match status" value="1"/>
</dbReference>